<sequence length="139" mass="15250">MTDDDRPAERRSAFMAWLRRRFRVLGGAANAVSHADMGPYAGAPRNPALHIGDGQGYSTIRYTTEHVAYTSITTNTDGCPRCGRPLAETHEMARSGDGTAPEAVGAVRICRGCETGEWLERSRMPRSTRARDSARRNVV</sequence>
<accession>A0ABY5WCC6</accession>
<keyword evidence="2" id="KW-1185">Reference proteome</keyword>
<reference evidence="1" key="2">
    <citation type="submission" date="2022-09" db="EMBL/GenBank/DDBJ databases">
        <title>Biosynthetic gene clusters of Dactylosporangioum fulvum.</title>
        <authorList>
            <person name="Caradec T."/>
        </authorList>
    </citation>
    <scope>NUCLEOTIDE SEQUENCE</scope>
    <source>
        <strain evidence="1">NRRL B-16292</strain>
    </source>
</reference>
<proteinExistence type="predicted"/>
<dbReference type="Proteomes" id="UP001059617">
    <property type="component" value="Chromosome"/>
</dbReference>
<dbReference type="EMBL" id="CP073720">
    <property type="protein sequence ID" value="UWP87114.1"/>
    <property type="molecule type" value="Genomic_DNA"/>
</dbReference>
<name>A0ABY5WCC6_9ACTN</name>
<dbReference type="RefSeq" id="WP_259866972.1">
    <property type="nucleotide sequence ID" value="NZ_BAAAST010000173.1"/>
</dbReference>
<gene>
    <name evidence="1" type="ORF">Dfulv_23885</name>
</gene>
<reference evidence="1" key="1">
    <citation type="submission" date="2021-04" db="EMBL/GenBank/DDBJ databases">
        <authorList>
            <person name="Hartkoorn R.C."/>
            <person name="Beaudoing E."/>
            <person name="Hot D."/>
        </authorList>
    </citation>
    <scope>NUCLEOTIDE SEQUENCE</scope>
    <source>
        <strain evidence="1">NRRL B-16292</strain>
    </source>
</reference>
<organism evidence="1 2">
    <name type="scientific">Dactylosporangium fulvum</name>
    <dbReference type="NCBI Taxonomy" id="53359"/>
    <lineage>
        <taxon>Bacteria</taxon>
        <taxon>Bacillati</taxon>
        <taxon>Actinomycetota</taxon>
        <taxon>Actinomycetes</taxon>
        <taxon>Micromonosporales</taxon>
        <taxon>Micromonosporaceae</taxon>
        <taxon>Dactylosporangium</taxon>
    </lineage>
</organism>
<protein>
    <submittedName>
        <fullName evidence="1">Uncharacterized protein</fullName>
    </submittedName>
</protein>
<evidence type="ECO:0000313" key="1">
    <source>
        <dbReference type="EMBL" id="UWP87114.1"/>
    </source>
</evidence>
<evidence type="ECO:0000313" key="2">
    <source>
        <dbReference type="Proteomes" id="UP001059617"/>
    </source>
</evidence>